<keyword evidence="1" id="KW-0732">Signal</keyword>
<dbReference type="EMBL" id="WVIE01000005">
    <property type="protein sequence ID" value="NDJ16854.1"/>
    <property type="molecule type" value="Genomic_DNA"/>
</dbReference>
<reference evidence="2" key="1">
    <citation type="submission" date="2019-12" db="EMBL/GenBank/DDBJ databases">
        <title>High-Quality draft genome sequences of three cyanobacteria isolated from the limestone walls of the Old Cathedral of Coimbra.</title>
        <authorList>
            <person name="Tiago I."/>
            <person name="Soares F."/>
            <person name="Portugal A."/>
        </authorList>
    </citation>
    <scope>NUCLEOTIDE SEQUENCE</scope>
    <source>
        <strain evidence="2">A</strain>
    </source>
</reference>
<protein>
    <submittedName>
        <fullName evidence="2">PEP-CTERM sorting domain-containing protein</fullName>
    </submittedName>
</protein>
<dbReference type="AlphaFoldDB" id="A0A8J7YZD5"/>
<dbReference type="NCBIfam" id="TIGR02595">
    <property type="entry name" value="PEP_CTERM"/>
    <property type="match status" value="1"/>
</dbReference>
<keyword evidence="3" id="KW-1185">Reference proteome</keyword>
<dbReference type="InterPro" id="IPR013424">
    <property type="entry name" value="Ice-binding_C"/>
</dbReference>
<dbReference type="Proteomes" id="UP000646053">
    <property type="component" value="Unassembled WGS sequence"/>
</dbReference>
<sequence length="146" mass="16141">MKERSLPKVYLLTAVFSCVSGITASAHAGTLASLGVQHATPYDEYVQSVARQKESHSSTEEFSPQHLLQADISPLLVVQQTLSSEAPRVNSLREARLNDEVIIKSEVPPAPERVEIPEPSVVLGLVTTAAIFTLTRRRRFYQQKND</sequence>
<evidence type="ECO:0000256" key="1">
    <source>
        <dbReference type="SAM" id="SignalP"/>
    </source>
</evidence>
<accession>A0A8J7YZD5</accession>
<organism evidence="2 3">
    <name type="scientific">Myxacorys almedinensis A</name>
    <dbReference type="NCBI Taxonomy" id="2690445"/>
    <lineage>
        <taxon>Bacteria</taxon>
        <taxon>Bacillati</taxon>
        <taxon>Cyanobacteriota</taxon>
        <taxon>Cyanophyceae</taxon>
        <taxon>Leptolyngbyales</taxon>
        <taxon>Leptolyngbyaceae</taxon>
        <taxon>Myxacorys</taxon>
        <taxon>Myxacorys almedinensis</taxon>
    </lineage>
</organism>
<dbReference type="RefSeq" id="WP_162422361.1">
    <property type="nucleotide sequence ID" value="NZ_WVIE01000005.1"/>
</dbReference>
<evidence type="ECO:0000313" key="3">
    <source>
        <dbReference type="Proteomes" id="UP000646053"/>
    </source>
</evidence>
<feature type="signal peptide" evidence="1">
    <location>
        <begin position="1"/>
        <end position="28"/>
    </location>
</feature>
<feature type="chain" id="PRO_5035279343" evidence="1">
    <location>
        <begin position="29"/>
        <end position="146"/>
    </location>
</feature>
<evidence type="ECO:0000313" key="2">
    <source>
        <dbReference type="EMBL" id="NDJ16854.1"/>
    </source>
</evidence>
<comment type="caution">
    <text evidence="2">The sequence shown here is derived from an EMBL/GenBank/DDBJ whole genome shotgun (WGS) entry which is preliminary data.</text>
</comment>
<gene>
    <name evidence="2" type="ORF">GS601_06045</name>
</gene>
<name>A0A8J7YZD5_9CYAN</name>
<proteinExistence type="predicted"/>